<dbReference type="EMBL" id="CP036264">
    <property type="protein sequence ID" value="QEF97246.1"/>
    <property type="molecule type" value="Genomic_DNA"/>
</dbReference>
<name>A0A5B9MAI7_9BACT</name>
<gene>
    <name evidence="2" type="ORF">Mal15_12850</name>
</gene>
<feature type="signal peptide" evidence="1">
    <location>
        <begin position="1"/>
        <end position="28"/>
    </location>
</feature>
<organism evidence="2 3">
    <name type="scientific">Stieleria maiorica</name>
    <dbReference type="NCBI Taxonomy" id="2795974"/>
    <lineage>
        <taxon>Bacteria</taxon>
        <taxon>Pseudomonadati</taxon>
        <taxon>Planctomycetota</taxon>
        <taxon>Planctomycetia</taxon>
        <taxon>Pirellulales</taxon>
        <taxon>Pirellulaceae</taxon>
        <taxon>Stieleria</taxon>
    </lineage>
</organism>
<keyword evidence="1" id="KW-0732">Signal</keyword>
<reference evidence="2 3" key="1">
    <citation type="submission" date="2019-02" db="EMBL/GenBank/DDBJ databases">
        <title>Planctomycetal bacteria perform biofilm scaping via a novel small molecule.</title>
        <authorList>
            <person name="Jeske O."/>
            <person name="Boedeker C."/>
            <person name="Wiegand S."/>
            <person name="Breitling P."/>
            <person name="Kallscheuer N."/>
            <person name="Jogler M."/>
            <person name="Rohde M."/>
            <person name="Petersen J."/>
            <person name="Medema M.H."/>
            <person name="Surup F."/>
            <person name="Jogler C."/>
        </authorList>
    </citation>
    <scope>NUCLEOTIDE SEQUENCE [LARGE SCALE GENOMIC DNA]</scope>
    <source>
        <strain evidence="2 3">Mal15</strain>
    </source>
</reference>
<accession>A0A5B9MAI7</accession>
<dbReference type="KEGG" id="smam:Mal15_12850"/>
<feature type="chain" id="PRO_5022894966" evidence="1">
    <location>
        <begin position="29"/>
        <end position="343"/>
    </location>
</feature>
<dbReference type="AlphaFoldDB" id="A0A5B9MAI7"/>
<evidence type="ECO:0000313" key="3">
    <source>
        <dbReference type="Proteomes" id="UP000321353"/>
    </source>
</evidence>
<protein>
    <submittedName>
        <fullName evidence="2">Uncharacterized protein</fullName>
    </submittedName>
</protein>
<dbReference type="RefSeq" id="WP_147866955.1">
    <property type="nucleotide sequence ID" value="NZ_CP036264.1"/>
</dbReference>
<keyword evidence="3" id="KW-1185">Reference proteome</keyword>
<proteinExistence type="predicted"/>
<evidence type="ECO:0000256" key="1">
    <source>
        <dbReference type="SAM" id="SignalP"/>
    </source>
</evidence>
<evidence type="ECO:0000313" key="2">
    <source>
        <dbReference type="EMBL" id="QEF97246.1"/>
    </source>
</evidence>
<sequence length="343" mass="37508" precursor="true">MIHTRLHSTACLCGLFLFALCVASPIQAETATPQTVDFGIYQDCPLLENDSTRVVFCPQVGGRVLEYSLRGQNALFVSRYELTGEESEIGGTAPSAGRFDIGPEKIAAKRTESFFGEWTTERTGPLSLVMVSKPGKQTGVTLKREFTLAPDSSRLVCVQTIVNVSDRTVQHCHWSRTFANQAGIVLIPLEGFPRFPNRYVRYDGGGLRMAPQDDNIRIRDGFLEIIGPPSSPKLGMDSYAGWLAHQQPSGLLFIKQFPTYPDRNYCELAGLTISTWTPATGHTVELEPIGPTETLRPGESASFTEIWSLHENASPESGGALDLARIRAIHDALPETPAVGPQS</sequence>
<dbReference type="Proteomes" id="UP000321353">
    <property type="component" value="Chromosome"/>
</dbReference>